<dbReference type="SUPFAM" id="SSF46689">
    <property type="entry name" value="Homeodomain-like"/>
    <property type="match status" value="1"/>
</dbReference>
<proteinExistence type="predicted"/>
<dbReference type="Gene3D" id="1.10.357.10">
    <property type="entry name" value="Tetracycline Repressor, domain 2"/>
    <property type="match status" value="1"/>
</dbReference>
<name>A0A2K9LJ46_9GAMM</name>
<reference evidence="6" key="1">
    <citation type="submission" date="2017-08" db="EMBL/GenBank/DDBJ databases">
        <title>Direct submision.</title>
        <authorList>
            <person name="Kim S.-J."/>
            <person name="Rhee S.-K."/>
        </authorList>
    </citation>
    <scope>NUCLEOTIDE SEQUENCE [LARGE SCALE GENOMIC DNA]</scope>
    <source>
        <strain evidence="6">GI5</strain>
    </source>
</reference>
<dbReference type="InterPro" id="IPR009057">
    <property type="entry name" value="Homeodomain-like_sf"/>
</dbReference>
<feature type="region of interest" description="Disordered" evidence="3">
    <location>
        <begin position="1"/>
        <end position="28"/>
    </location>
</feature>
<evidence type="ECO:0000313" key="5">
    <source>
        <dbReference type="EMBL" id="AUM12270.1"/>
    </source>
</evidence>
<dbReference type="AlphaFoldDB" id="A0A2K9LJ46"/>
<evidence type="ECO:0000313" key="6">
    <source>
        <dbReference type="Proteomes" id="UP000235116"/>
    </source>
</evidence>
<dbReference type="Proteomes" id="UP000235116">
    <property type="component" value="Chromosome"/>
</dbReference>
<dbReference type="KEGG" id="kak:Kalk_07530"/>
<evidence type="ECO:0000256" key="3">
    <source>
        <dbReference type="SAM" id="MobiDB-lite"/>
    </source>
</evidence>
<feature type="domain" description="Tetracycline repressor TetR C-terminal" evidence="4">
    <location>
        <begin position="87"/>
        <end position="225"/>
    </location>
</feature>
<keyword evidence="6" id="KW-1185">Reference proteome</keyword>
<evidence type="ECO:0000259" key="4">
    <source>
        <dbReference type="Pfam" id="PF02909"/>
    </source>
</evidence>
<feature type="compositionally biased region" description="Polar residues" evidence="3">
    <location>
        <begin position="1"/>
        <end position="11"/>
    </location>
</feature>
<dbReference type="SUPFAM" id="SSF48498">
    <property type="entry name" value="Tetracyclin repressor-like, C-terminal domain"/>
    <property type="match status" value="1"/>
</dbReference>
<dbReference type="InterPro" id="IPR004111">
    <property type="entry name" value="Repressor_TetR_C"/>
</dbReference>
<evidence type="ECO:0000256" key="1">
    <source>
        <dbReference type="ARBA" id="ARBA00023015"/>
    </source>
</evidence>
<dbReference type="OrthoDB" id="7056813at2"/>
<organism evidence="5 6">
    <name type="scientific">Ketobacter alkanivorans</name>
    <dbReference type="NCBI Taxonomy" id="1917421"/>
    <lineage>
        <taxon>Bacteria</taxon>
        <taxon>Pseudomonadati</taxon>
        <taxon>Pseudomonadota</taxon>
        <taxon>Gammaproteobacteria</taxon>
        <taxon>Pseudomonadales</taxon>
        <taxon>Ketobacteraceae</taxon>
        <taxon>Ketobacter</taxon>
    </lineage>
</organism>
<evidence type="ECO:0000256" key="2">
    <source>
        <dbReference type="ARBA" id="ARBA00023163"/>
    </source>
</evidence>
<dbReference type="InterPro" id="IPR036271">
    <property type="entry name" value="Tet_transcr_reg_TetR-rel_C_sf"/>
</dbReference>
<dbReference type="RefSeq" id="WP_101893606.1">
    <property type="nucleotide sequence ID" value="NZ_CP022684.1"/>
</dbReference>
<dbReference type="EMBL" id="CP022684">
    <property type="protein sequence ID" value="AUM12270.1"/>
    <property type="molecule type" value="Genomic_DNA"/>
</dbReference>
<accession>A0A2K9LJ46</accession>
<keyword evidence="2" id="KW-0804">Transcription</keyword>
<dbReference type="GO" id="GO:0045892">
    <property type="term" value="P:negative regulation of DNA-templated transcription"/>
    <property type="evidence" value="ECO:0007669"/>
    <property type="project" value="InterPro"/>
</dbReference>
<keyword evidence="1" id="KW-0805">Transcription regulation</keyword>
<gene>
    <name evidence="5" type="ORF">Kalk_07530</name>
</gene>
<dbReference type="Pfam" id="PF02909">
    <property type="entry name" value="TetR_C_1"/>
    <property type="match status" value="1"/>
</dbReference>
<dbReference type="Gene3D" id="1.10.10.60">
    <property type="entry name" value="Homeodomain-like"/>
    <property type="match status" value="1"/>
</dbReference>
<protein>
    <recommendedName>
        <fullName evidence="4">Tetracycline repressor TetR C-terminal domain-containing protein</fullName>
    </recommendedName>
</protein>
<sequence>MSVTKPNSFMQAGTRGKSRRGRTPSIDMQKIENAVREVGAKMDDISMKDVADYLGVNVTTLYRHVGGIDGLRRIRASLSRSDLADLPAPHGHTWQSWLKVLAEYYRSALLQHPDLLDFVQAALDPDFLNLEQEASILVNFGFEPRAALLAHSFLITTITGYVQQELQTIEEARNGYAPYYSRLFQNLDAHPDRLPTLSKVNLSQRDLDRDVNFKSIIHYAIAGIACQKGAPKDPDKVL</sequence>